<dbReference type="InterPro" id="IPR051933">
    <property type="entry name" value="Resuscitation_pf_RpfB"/>
</dbReference>
<evidence type="ECO:0000259" key="6">
    <source>
        <dbReference type="Pfam" id="PF24568"/>
    </source>
</evidence>
<proteinExistence type="predicted"/>
<feature type="coiled-coil region" evidence="2">
    <location>
        <begin position="33"/>
        <end position="102"/>
    </location>
</feature>
<dbReference type="Proteomes" id="UP000198619">
    <property type="component" value="Unassembled WGS sequence"/>
</dbReference>
<dbReference type="PANTHER" id="PTHR39160:SF4">
    <property type="entry name" value="RESUSCITATION-PROMOTING FACTOR RPFB"/>
    <property type="match status" value="1"/>
</dbReference>
<keyword evidence="1 4" id="KW-0732">Signal</keyword>
<dbReference type="EMBL" id="FOKI01000006">
    <property type="protein sequence ID" value="SFA91360.1"/>
    <property type="molecule type" value="Genomic_DNA"/>
</dbReference>
<dbReference type="InterPro" id="IPR057309">
    <property type="entry name" value="PcsB_CC"/>
</dbReference>
<dbReference type="GO" id="GO:0019867">
    <property type="term" value="C:outer membrane"/>
    <property type="evidence" value="ECO:0007669"/>
    <property type="project" value="InterPro"/>
</dbReference>
<feature type="chain" id="PRO_5011744078" evidence="4">
    <location>
        <begin position="28"/>
        <end position="391"/>
    </location>
</feature>
<feature type="coiled-coil region" evidence="2">
    <location>
        <begin position="150"/>
        <end position="194"/>
    </location>
</feature>
<accession>A0A1I0WT79</accession>
<evidence type="ECO:0000256" key="3">
    <source>
        <dbReference type="SAM" id="MobiDB-lite"/>
    </source>
</evidence>
<dbReference type="AlphaFoldDB" id="A0A1I0WT79"/>
<dbReference type="Gene3D" id="2.40.40.10">
    <property type="entry name" value="RlpA-like domain"/>
    <property type="match status" value="1"/>
</dbReference>
<dbReference type="Gene3D" id="6.10.250.3150">
    <property type="match status" value="1"/>
</dbReference>
<evidence type="ECO:0000256" key="1">
    <source>
        <dbReference type="ARBA" id="ARBA00022729"/>
    </source>
</evidence>
<organism evidence="7 8">
    <name type="scientific">Clostridium frigidicarnis</name>
    <dbReference type="NCBI Taxonomy" id="84698"/>
    <lineage>
        <taxon>Bacteria</taxon>
        <taxon>Bacillati</taxon>
        <taxon>Bacillota</taxon>
        <taxon>Clostridia</taxon>
        <taxon>Eubacteriales</taxon>
        <taxon>Clostridiaceae</taxon>
        <taxon>Clostridium</taxon>
    </lineage>
</organism>
<dbReference type="STRING" id="84698.SAMN04488528_10068"/>
<dbReference type="GO" id="GO:0004553">
    <property type="term" value="F:hydrolase activity, hydrolyzing O-glycosyl compounds"/>
    <property type="evidence" value="ECO:0007669"/>
    <property type="project" value="InterPro"/>
</dbReference>
<feature type="region of interest" description="Disordered" evidence="3">
    <location>
        <begin position="267"/>
        <end position="293"/>
    </location>
</feature>
<evidence type="ECO:0000313" key="7">
    <source>
        <dbReference type="EMBL" id="SFA91360.1"/>
    </source>
</evidence>
<gene>
    <name evidence="7" type="ORF">SAMN04488528_10068</name>
</gene>
<dbReference type="Pfam" id="PF24568">
    <property type="entry name" value="CC_PcsB"/>
    <property type="match status" value="1"/>
</dbReference>
<dbReference type="RefSeq" id="WP_242948319.1">
    <property type="nucleotide sequence ID" value="NZ_FOKI01000006.1"/>
</dbReference>
<feature type="compositionally biased region" description="Polar residues" evidence="3">
    <location>
        <begin position="267"/>
        <end position="277"/>
    </location>
</feature>
<keyword evidence="2" id="KW-0175">Coiled coil</keyword>
<evidence type="ECO:0000256" key="4">
    <source>
        <dbReference type="SAM" id="SignalP"/>
    </source>
</evidence>
<protein>
    <submittedName>
        <fullName evidence="7">3D (Asp-Asp-Asp) domain-containing protein</fullName>
    </submittedName>
</protein>
<dbReference type="CDD" id="cd22786">
    <property type="entry name" value="DPBB_YuiC-like"/>
    <property type="match status" value="1"/>
</dbReference>
<dbReference type="InterPro" id="IPR036908">
    <property type="entry name" value="RlpA-like_sf"/>
</dbReference>
<feature type="domain" description="3D" evidence="5">
    <location>
        <begin position="325"/>
        <end position="385"/>
    </location>
</feature>
<feature type="signal peptide" evidence="4">
    <location>
        <begin position="1"/>
        <end position="27"/>
    </location>
</feature>
<evidence type="ECO:0000256" key="2">
    <source>
        <dbReference type="SAM" id="Coils"/>
    </source>
</evidence>
<dbReference type="Pfam" id="PF06725">
    <property type="entry name" value="3D"/>
    <property type="match status" value="1"/>
</dbReference>
<evidence type="ECO:0000313" key="8">
    <source>
        <dbReference type="Proteomes" id="UP000198619"/>
    </source>
</evidence>
<dbReference type="SUPFAM" id="SSF50685">
    <property type="entry name" value="Barwin-like endoglucanases"/>
    <property type="match status" value="1"/>
</dbReference>
<dbReference type="InterPro" id="IPR010611">
    <property type="entry name" value="3D_dom"/>
</dbReference>
<sequence>MHKKILAVCISLTIVMNQVFVATVANAAPSEAIESSNTQIKELDKQIVDLNAQMSTLNTEINKLNDTLNQNSTEIKNTELKIKDTEVKISETKNNISEKENILGDRLRGMYKSDTSSNPLLLVLSSENFSDLLNKSEAMVRIIAFDKKFISELDAEKENLNNQITDLNKKETELNELKSSTEQSLKEVKDKQSEKQGVLDKFNEEKKHYLSIIEENENSLISHSVSVINSSNSIDELNNAVTTLKQLLPSLSASSVKNKAQEAINTGTSKISKLQTPNSSGSSNGGNSGGITPAKKTYTMDATAYCDGLITSSGIPPRRDPSGLSTVAVDTSVIPLGSKLYIPGYGLAIAADIGGAIKGMRIDLYMNSESECNSFGRQSVTVQVLAYDGEW</sequence>
<name>A0A1I0WT79_9CLOT</name>
<feature type="domain" description="Peptidoglycan hydrolase PcsB coiled-coil" evidence="6">
    <location>
        <begin position="89"/>
        <end position="162"/>
    </location>
</feature>
<dbReference type="GO" id="GO:0009254">
    <property type="term" value="P:peptidoglycan turnover"/>
    <property type="evidence" value="ECO:0007669"/>
    <property type="project" value="InterPro"/>
</dbReference>
<reference evidence="7 8" key="1">
    <citation type="submission" date="2016-10" db="EMBL/GenBank/DDBJ databases">
        <authorList>
            <person name="de Groot N.N."/>
        </authorList>
    </citation>
    <scope>NUCLEOTIDE SEQUENCE [LARGE SCALE GENOMIC DNA]</scope>
    <source>
        <strain evidence="7 8">DSM 12271</strain>
    </source>
</reference>
<keyword evidence="8" id="KW-1185">Reference proteome</keyword>
<dbReference type="PANTHER" id="PTHR39160">
    <property type="entry name" value="CELL WALL-BINDING PROTEIN YOCH"/>
    <property type="match status" value="1"/>
</dbReference>
<evidence type="ECO:0000259" key="5">
    <source>
        <dbReference type="Pfam" id="PF06725"/>
    </source>
</evidence>